<organism evidence="1 2">
    <name type="scientific">Ephemerocybe angulata</name>
    <dbReference type="NCBI Taxonomy" id="980116"/>
    <lineage>
        <taxon>Eukaryota</taxon>
        <taxon>Fungi</taxon>
        <taxon>Dikarya</taxon>
        <taxon>Basidiomycota</taxon>
        <taxon>Agaricomycotina</taxon>
        <taxon>Agaricomycetes</taxon>
        <taxon>Agaricomycetidae</taxon>
        <taxon>Agaricales</taxon>
        <taxon>Agaricineae</taxon>
        <taxon>Psathyrellaceae</taxon>
        <taxon>Ephemerocybe</taxon>
    </lineage>
</organism>
<accession>A0A8H6HSH7</accession>
<dbReference type="AlphaFoldDB" id="A0A8H6HSH7"/>
<reference evidence="1 2" key="1">
    <citation type="submission" date="2020-07" db="EMBL/GenBank/DDBJ databases">
        <title>Comparative genomics of pyrophilous fungi reveals a link between fire events and developmental genes.</title>
        <authorList>
            <consortium name="DOE Joint Genome Institute"/>
            <person name="Steindorff A.S."/>
            <person name="Carver A."/>
            <person name="Calhoun S."/>
            <person name="Stillman K."/>
            <person name="Liu H."/>
            <person name="Lipzen A."/>
            <person name="Pangilinan J."/>
            <person name="Labutti K."/>
            <person name="Bruns T.D."/>
            <person name="Grigoriev I.V."/>
        </authorList>
    </citation>
    <scope>NUCLEOTIDE SEQUENCE [LARGE SCALE GENOMIC DNA]</scope>
    <source>
        <strain evidence="1 2">CBS 144469</strain>
    </source>
</reference>
<keyword evidence="2" id="KW-1185">Reference proteome</keyword>
<gene>
    <name evidence="1" type="ORF">DFP72DRAFT_849848</name>
</gene>
<dbReference type="Proteomes" id="UP000521943">
    <property type="component" value="Unassembled WGS sequence"/>
</dbReference>
<evidence type="ECO:0000313" key="2">
    <source>
        <dbReference type="Proteomes" id="UP000521943"/>
    </source>
</evidence>
<evidence type="ECO:0000313" key="1">
    <source>
        <dbReference type="EMBL" id="KAF6752368.1"/>
    </source>
</evidence>
<name>A0A8H6HSH7_9AGAR</name>
<proteinExistence type="predicted"/>
<comment type="caution">
    <text evidence="1">The sequence shown here is derived from an EMBL/GenBank/DDBJ whole genome shotgun (WGS) entry which is preliminary data.</text>
</comment>
<sequence>MSDDTHLWELNTYRLAALLVAEDRPEGSGREGPGARVRASSWRKTWGCRASHTTGCAASEGSKNKSLGRPSLTVSTHGMGLTEAEMAIYVWIEIRRAGWVGKCKADPVDWRERARSIYESKSGERREVGVKGASIDGCECVLLVKGGDAPYVKIRAKEAKAVEGSVRVSTCRVVKTSCGNFVGVVGGGAAHTARFGAGTVKYGWIESRDMAWSRKKSPSGKEDVIVTKEGIMSLGIVHA</sequence>
<dbReference type="EMBL" id="JACGCI010000044">
    <property type="protein sequence ID" value="KAF6752368.1"/>
    <property type="molecule type" value="Genomic_DNA"/>
</dbReference>
<protein>
    <submittedName>
        <fullName evidence="1">Uncharacterized protein</fullName>
    </submittedName>
</protein>